<evidence type="ECO:0000313" key="1">
    <source>
        <dbReference type="EMBL" id="CAD8130955.1"/>
    </source>
</evidence>
<dbReference type="EMBL" id="CAJJDN010000349">
    <property type="protein sequence ID" value="CAD8130955.1"/>
    <property type="molecule type" value="Genomic_DNA"/>
</dbReference>
<dbReference type="PANTHER" id="PTHR33706">
    <property type="entry name" value="MORN VARIANT REPEAT PROTEIN"/>
    <property type="match status" value="1"/>
</dbReference>
<dbReference type="PANTHER" id="PTHR33706:SF1">
    <property type="entry name" value="TPR REPEAT PROTEIN"/>
    <property type="match status" value="1"/>
</dbReference>
<dbReference type="AlphaFoldDB" id="A0A8S1RVE8"/>
<comment type="caution">
    <text evidence="1">The sequence shown here is derived from an EMBL/GenBank/DDBJ whole genome shotgun (WGS) entry which is preliminary data.</text>
</comment>
<name>A0A8S1RVE8_9CILI</name>
<dbReference type="Proteomes" id="UP000692954">
    <property type="component" value="Unassembled WGS sequence"/>
</dbReference>
<organism evidence="1 2">
    <name type="scientific">Paramecium sonneborni</name>
    <dbReference type="NCBI Taxonomy" id="65129"/>
    <lineage>
        <taxon>Eukaryota</taxon>
        <taxon>Sar</taxon>
        <taxon>Alveolata</taxon>
        <taxon>Ciliophora</taxon>
        <taxon>Intramacronucleata</taxon>
        <taxon>Oligohymenophorea</taxon>
        <taxon>Peniculida</taxon>
        <taxon>Parameciidae</taxon>
        <taxon>Paramecium</taxon>
    </lineage>
</organism>
<reference evidence="1" key="1">
    <citation type="submission" date="2021-01" db="EMBL/GenBank/DDBJ databases">
        <authorList>
            <consortium name="Genoscope - CEA"/>
            <person name="William W."/>
        </authorList>
    </citation>
    <scope>NUCLEOTIDE SEQUENCE</scope>
</reference>
<gene>
    <name evidence="1" type="ORF">PSON_ATCC_30995.1.T3490003</name>
</gene>
<sequence>MIRKKKDGKLIASWKGEVIIKAGGYYKKGLKQELWNELFEDHFNQPQIFYTGEYSKDFKIGRWKYFSKIRLCFQFNNYLEMMEDRQVNRVRQSGQLDFPHHIHKGLQTHLKYLQINDTYCETAGQLC</sequence>
<proteinExistence type="predicted"/>
<keyword evidence="2" id="KW-1185">Reference proteome</keyword>
<evidence type="ECO:0000313" key="2">
    <source>
        <dbReference type="Proteomes" id="UP000692954"/>
    </source>
</evidence>
<accession>A0A8S1RVE8</accession>
<protein>
    <submittedName>
        <fullName evidence="1">Uncharacterized protein</fullName>
    </submittedName>
</protein>